<comment type="cofactor">
    <cofactor evidence="1">
        <name>Mg(2+)</name>
        <dbReference type="ChEBI" id="CHEBI:18420"/>
    </cofactor>
</comment>
<dbReference type="EMBL" id="UGFG01000001">
    <property type="protein sequence ID" value="STM39456.1"/>
    <property type="molecule type" value="Genomic_DNA"/>
</dbReference>
<protein>
    <submittedName>
        <fullName evidence="3">Putative NUDIX-family hydrolase</fullName>
        <ecNumber evidence="3">3.6.1.-</ecNumber>
    </submittedName>
</protein>
<dbReference type="Proteomes" id="UP000254429">
    <property type="component" value="Unassembled WGS sequence"/>
</dbReference>
<accession>A0A377DTK6</accession>
<name>A0A377DTK6_ECOLX</name>
<dbReference type="GO" id="GO:0016787">
    <property type="term" value="F:hydrolase activity"/>
    <property type="evidence" value="ECO:0007669"/>
    <property type="project" value="UniProtKB-KW"/>
</dbReference>
<dbReference type="PANTHER" id="PTHR43222">
    <property type="entry name" value="NUDIX HYDROLASE 23"/>
    <property type="match status" value="1"/>
</dbReference>
<gene>
    <name evidence="3" type="primary">nudJ</name>
    <name evidence="3" type="ORF">NCTC8500_03272</name>
</gene>
<dbReference type="SUPFAM" id="SSF55811">
    <property type="entry name" value="Nudix"/>
    <property type="match status" value="1"/>
</dbReference>
<evidence type="ECO:0000256" key="1">
    <source>
        <dbReference type="ARBA" id="ARBA00001946"/>
    </source>
</evidence>
<evidence type="ECO:0000259" key="2">
    <source>
        <dbReference type="PROSITE" id="PS51462"/>
    </source>
</evidence>
<dbReference type="AlphaFoldDB" id="A0A377DTK6"/>
<evidence type="ECO:0000313" key="3">
    <source>
        <dbReference type="EMBL" id="STM39456.1"/>
    </source>
</evidence>
<dbReference type="PROSITE" id="PS51462">
    <property type="entry name" value="NUDIX"/>
    <property type="match status" value="1"/>
</dbReference>
<dbReference type="EC" id="3.6.1.-" evidence="3"/>
<reference evidence="3 4" key="1">
    <citation type="submission" date="2018-06" db="EMBL/GenBank/DDBJ databases">
        <authorList>
            <consortium name="Pathogen Informatics"/>
            <person name="Doyle S."/>
        </authorList>
    </citation>
    <scope>NUCLEOTIDE SEQUENCE [LARGE SCALE GENOMIC DNA]</scope>
    <source>
        <strain evidence="3 4">NCTC8500</strain>
    </source>
</reference>
<dbReference type="Gene3D" id="3.90.79.10">
    <property type="entry name" value="Nucleoside Triphosphate Pyrophosphohydrolase"/>
    <property type="match status" value="1"/>
</dbReference>
<evidence type="ECO:0000313" key="4">
    <source>
        <dbReference type="Proteomes" id="UP000254429"/>
    </source>
</evidence>
<keyword evidence="3" id="KW-0378">Hydrolase</keyword>
<organism evidence="3 4">
    <name type="scientific">Escherichia coli</name>
    <dbReference type="NCBI Taxonomy" id="562"/>
    <lineage>
        <taxon>Bacteria</taxon>
        <taxon>Pseudomonadati</taxon>
        <taxon>Pseudomonadota</taxon>
        <taxon>Gammaproteobacteria</taxon>
        <taxon>Enterobacterales</taxon>
        <taxon>Enterobacteriaceae</taxon>
        <taxon>Escherichia</taxon>
    </lineage>
</organism>
<dbReference type="InterPro" id="IPR000086">
    <property type="entry name" value="NUDIX_hydrolase_dom"/>
</dbReference>
<dbReference type="InterPro" id="IPR015797">
    <property type="entry name" value="NUDIX_hydrolase-like_dom_sf"/>
</dbReference>
<sequence length="139" mass="15988">MFKPHVTVACVGARRSKFLVVEETINGKALWNQPAGHLEADETLVEAAARELWEKPASARSRNTLFVCISGLRQIKRRFLRFLFAIELEQICPTQPHDSDIDCCRWVSAEEILQASNLRSPLVAESIRCYQSGQRYRWR</sequence>
<proteinExistence type="predicted"/>
<dbReference type="Pfam" id="PF00293">
    <property type="entry name" value="NUDIX"/>
    <property type="match status" value="1"/>
</dbReference>
<feature type="domain" description="Nudix hydrolase" evidence="2">
    <location>
        <begin position="3"/>
        <end position="131"/>
    </location>
</feature>
<dbReference type="PANTHER" id="PTHR43222:SF11">
    <property type="entry name" value="PHOSPHATASE NUDJ"/>
    <property type="match status" value="1"/>
</dbReference>